<name>A0A077LBU0_9BACT</name>
<evidence type="ECO:0008006" key="3">
    <source>
        <dbReference type="Google" id="ProtNLM"/>
    </source>
</evidence>
<protein>
    <recommendedName>
        <fullName evidence="3">YqaJ viral recombinase domain-containing protein</fullName>
    </recommendedName>
</protein>
<dbReference type="NCBIfam" id="NF045870">
    <property type="entry name" value="MAGa7180_fam_nucl"/>
    <property type="match status" value="1"/>
</dbReference>
<keyword evidence="2" id="KW-1185">Reference proteome</keyword>
<dbReference type="HOGENOM" id="CLU_088212_0_0_14"/>
<gene>
    <name evidence="1" type="primary">yqaJ</name>
    <name evidence="1" type="ORF">MCAN360_0455</name>
</gene>
<evidence type="ECO:0000313" key="1">
    <source>
        <dbReference type="EMBL" id="BAP39594.1"/>
    </source>
</evidence>
<organism evidence="1 2">
    <name type="scientific">Metamycoplasma canadense</name>
    <dbReference type="NCBI Taxonomy" id="29554"/>
    <lineage>
        <taxon>Bacteria</taxon>
        <taxon>Bacillati</taxon>
        <taxon>Mycoplasmatota</taxon>
        <taxon>Mycoplasmoidales</taxon>
        <taxon>Metamycoplasmataceae</taxon>
        <taxon>Metamycoplasma</taxon>
    </lineage>
</organism>
<reference evidence="2" key="1">
    <citation type="journal article" date="2014" name="Genome Announc.">
        <title>Complete Genome Sequence of Mycoplasma canadense Strain HAZ 360_1 from Bovine Mastitic Milk in Japan.</title>
        <authorList>
            <person name="Hata E."/>
        </authorList>
    </citation>
    <scope>NUCLEOTIDE SEQUENCE [LARGE SCALE GENOMIC DNA]</scope>
    <source>
        <strain evidence="2">HAZ360_1</strain>
    </source>
</reference>
<proteinExistence type="predicted"/>
<dbReference type="SUPFAM" id="SSF52980">
    <property type="entry name" value="Restriction endonuclease-like"/>
    <property type="match status" value="1"/>
</dbReference>
<dbReference type="InterPro" id="IPR011335">
    <property type="entry name" value="Restrct_endonuc-II-like"/>
</dbReference>
<evidence type="ECO:0000313" key="2">
    <source>
        <dbReference type="Proteomes" id="UP000031641"/>
    </source>
</evidence>
<accession>A0A077LBU0</accession>
<dbReference type="EMBL" id="AP014631">
    <property type="protein sequence ID" value="BAP39594.1"/>
    <property type="molecule type" value="Genomic_DNA"/>
</dbReference>
<dbReference type="RefSeq" id="WP_045433833.1">
    <property type="nucleotide sequence ID" value="NZ_AP014631.1"/>
</dbReference>
<dbReference type="Gene3D" id="3.90.320.10">
    <property type="match status" value="1"/>
</dbReference>
<sequence length="282" mass="33092">MEEIKNIKIPTRKHYNGNQYNIDFQNKVVRLTEEYHKKLLLLKPGSIGGFRKITGSALGDILKLTPFNSEFAAFARLANFALPVLDKKYVNAGVVLEPKIIDKIEKKFNFNIKRFEAHQYNYDFFKDNTLFGGLPDGYLEDQKIIIEIKTAGIKKLESWNEGLINPAYIKQAQLYSYLMGVKKFTIVACFLEESDYYNLDNVDINKRVIKNWFFNVNEQQVMDDMKTCEEWYKKYTISGISPIWNDTLDQDLIKYLSCSNFEDWKNLYLEWVEIGKAIPEYE</sequence>
<dbReference type="OrthoDB" id="403948at2"/>
<dbReference type="InterPro" id="IPR011604">
    <property type="entry name" value="PDDEXK-like_dom_sf"/>
</dbReference>
<dbReference type="STRING" id="29554.MCAN360_0455"/>
<dbReference type="KEGG" id="mcan:MCAN360_0455"/>
<dbReference type="AlphaFoldDB" id="A0A077LBU0"/>
<dbReference type="Proteomes" id="UP000031641">
    <property type="component" value="Chromosome"/>
</dbReference>